<evidence type="ECO:0000256" key="1">
    <source>
        <dbReference type="ARBA" id="ARBA00004496"/>
    </source>
</evidence>
<comment type="similarity">
    <text evidence="2">Belongs to the DCP1 family.</text>
</comment>
<evidence type="ECO:0000256" key="4">
    <source>
        <dbReference type="ARBA" id="ARBA00022664"/>
    </source>
</evidence>
<dbReference type="GO" id="GO:0031087">
    <property type="term" value="P:deadenylation-independent decapping of nuclear-transcribed mRNA"/>
    <property type="evidence" value="ECO:0007669"/>
    <property type="project" value="TreeGrafter"/>
</dbReference>
<dbReference type="Proteomes" id="UP000320333">
    <property type="component" value="Unassembled WGS sequence"/>
</dbReference>
<sequence>MDYQERKAHNLKVLKRHDPLVTDILDSTSHVVVYDFDEAKQSWNKKGIEGTLFIVQRNSRVRHRMLILNRLSLDPFDVDLMDTIEFQVTGDYTGINLMHLLLNNKNAGGGGAFAETNAVVPNGSIQQHHQHQQHHHLHQHQQQHQNGFFIQQQQQQHQQMQPISTMIPPIKHLQVLWSVLDTCLVPHHLPRSLSFEEFNARLGRLVQEPGFQANLYDAYKTV</sequence>
<dbReference type="STRING" id="246404.A0A507F0U6"/>
<dbReference type="CDD" id="cd13182">
    <property type="entry name" value="EVH1-like_Dcp1"/>
    <property type="match status" value="1"/>
</dbReference>
<evidence type="ECO:0000256" key="2">
    <source>
        <dbReference type="ARBA" id="ARBA00008778"/>
    </source>
</evidence>
<dbReference type="InterPro" id="IPR010334">
    <property type="entry name" value="Dcp1"/>
</dbReference>
<dbReference type="Gene3D" id="2.30.29.30">
    <property type="entry name" value="Pleckstrin-homology domain (PH domain)/Phosphotyrosine-binding domain (PTB)"/>
    <property type="match status" value="1"/>
</dbReference>
<dbReference type="AlphaFoldDB" id="A0A507F0U6"/>
<dbReference type="PANTHER" id="PTHR16290">
    <property type="entry name" value="TRANSCRIPTION FACTOR SMIF DECAPPING ENZYME DCP1"/>
    <property type="match status" value="1"/>
</dbReference>
<dbReference type="GO" id="GO:0008047">
    <property type="term" value="F:enzyme activator activity"/>
    <property type="evidence" value="ECO:0007669"/>
    <property type="project" value="InterPro"/>
</dbReference>
<evidence type="ECO:0000256" key="3">
    <source>
        <dbReference type="ARBA" id="ARBA00022490"/>
    </source>
</evidence>
<comment type="subcellular location">
    <subcellularLocation>
        <location evidence="1">Cytoplasm</location>
    </subcellularLocation>
</comment>
<keyword evidence="6" id="KW-1185">Reference proteome</keyword>
<dbReference type="OrthoDB" id="440673at2759"/>
<organism evidence="5 6">
    <name type="scientific">Chytriomyces confervae</name>
    <dbReference type="NCBI Taxonomy" id="246404"/>
    <lineage>
        <taxon>Eukaryota</taxon>
        <taxon>Fungi</taxon>
        <taxon>Fungi incertae sedis</taxon>
        <taxon>Chytridiomycota</taxon>
        <taxon>Chytridiomycota incertae sedis</taxon>
        <taxon>Chytridiomycetes</taxon>
        <taxon>Chytridiales</taxon>
        <taxon>Chytriomycetaceae</taxon>
        <taxon>Chytriomyces</taxon>
    </lineage>
</organism>
<keyword evidence="4" id="KW-0507">mRNA processing</keyword>
<evidence type="ECO:0000313" key="6">
    <source>
        <dbReference type="Proteomes" id="UP000320333"/>
    </source>
</evidence>
<name>A0A507F0U6_9FUNG</name>
<dbReference type="GO" id="GO:0000290">
    <property type="term" value="P:deadenylation-dependent decapping of nuclear-transcribed mRNA"/>
    <property type="evidence" value="ECO:0007669"/>
    <property type="project" value="InterPro"/>
</dbReference>
<dbReference type="GO" id="GO:0000932">
    <property type="term" value="C:P-body"/>
    <property type="evidence" value="ECO:0007669"/>
    <property type="project" value="TreeGrafter"/>
</dbReference>
<dbReference type="PANTHER" id="PTHR16290:SF0">
    <property type="entry name" value="DECAPPING PROTEIN 1, ISOFORM A"/>
    <property type="match status" value="1"/>
</dbReference>
<comment type="caution">
    <text evidence="5">The sequence shown here is derived from an EMBL/GenBank/DDBJ whole genome shotgun (WGS) entry which is preliminary data.</text>
</comment>
<dbReference type="EMBL" id="QEAP01000328">
    <property type="protein sequence ID" value="TPX69008.1"/>
    <property type="molecule type" value="Genomic_DNA"/>
</dbReference>
<dbReference type="GO" id="GO:0006397">
    <property type="term" value="P:mRNA processing"/>
    <property type="evidence" value="ECO:0007669"/>
    <property type="project" value="UniProtKB-KW"/>
</dbReference>
<dbReference type="SUPFAM" id="SSF50729">
    <property type="entry name" value="PH domain-like"/>
    <property type="match status" value="1"/>
</dbReference>
<dbReference type="InterPro" id="IPR011993">
    <property type="entry name" value="PH-like_dom_sf"/>
</dbReference>
<proteinExistence type="inferred from homology"/>
<protein>
    <recommendedName>
        <fullName evidence="7">WH1 domain-containing protein</fullName>
    </recommendedName>
</protein>
<evidence type="ECO:0008006" key="7">
    <source>
        <dbReference type="Google" id="ProtNLM"/>
    </source>
</evidence>
<keyword evidence="3" id="KW-0963">Cytoplasm</keyword>
<evidence type="ECO:0000313" key="5">
    <source>
        <dbReference type="EMBL" id="TPX69008.1"/>
    </source>
</evidence>
<dbReference type="Pfam" id="PF06058">
    <property type="entry name" value="DCP1"/>
    <property type="match status" value="1"/>
</dbReference>
<gene>
    <name evidence="5" type="ORF">CcCBS67573_g06963</name>
</gene>
<reference evidence="5 6" key="1">
    <citation type="journal article" date="2019" name="Sci. Rep.">
        <title>Comparative genomics of chytrid fungi reveal insights into the obligate biotrophic and pathogenic lifestyle of Synchytrium endobioticum.</title>
        <authorList>
            <person name="van de Vossenberg B.T.L.H."/>
            <person name="Warris S."/>
            <person name="Nguyen H.D.T."/>
            <person name="van Gent-Pelzer M.P.E."/>
            <person name="Joly D.L."/>
            <person name="van de Geest H.C."/>
            <person name="Bonants P.J.M."/>
            <person name="Smith D.S."/>
            <person name="Levesque C.A."/>
            <person name="van der Lee T.A.J."/>
        </authorList>
    </citation>
    <scope>NUCLEOTIDE SEQUENCE [LARGE SCALE GENOMIC DNA]</scope>
    <source>
        <strain evidence="5 6">CBS 675.73</strain>
    </source>
</reference>
<dbReference type="GO" id="GO:0003729">
    <property type="term" value="F:mRNA binding"/>
    <property type="evidence" value="ECO:0007669"/>
    <property type="project" value="TreeGrafter"/>
</dbReference>
<accession>A0A507F0U6</accession>